<name>A0A7C8ZA82_OPUST</name>
<comment type="cofactor">
    <cofactor evidence="1">
        <name>Mn(2+)</name>
        <dbReference type="ChEBI" id="CHEBI:29035"/>
    </cofactor>
</comment>
<dbReference type="SMART" id="SM00332">
    <property type="entry name" value="PP2Cc"/>
    <property type="match status" value="1"/>
</dbReference>
<accession>A0A7C8ZA82</accession>
<comment type="cofactor">
    <cofactor evidence="2">
        <name>Mg(2+)</name>
        <dbReference type="ChEBI" id="CHEBI:18420"/>
    </cofactor>
</comment>
<evidence type="ECO:0000256" key="4">
    <source>
        <dbReference type="ARBA" id="ARBA00013081"/>
    </source>
</evidence>
<dbReference type="AlphaFoldDB" id="A0A7C8ZA82"/>
<dbReference type="InterPro" id="IPR036457">
    <property type="entry name" value="PPM-type-like_dom_sf"/>
</dbReference>
<dbReference type="PANTHER" id="PTHR47992">
    <property type="entry name" value="PROTEIN PHOSPHATASE"/>
    <property type="match status" value="1"/>
</dbReference>
<evidence type="ECO:0000256" key="6">
    <source>
        <dbReference type="ARBA" id="ARBA00022801"/>
    </source>
</evidence>
<evidence type="ECO:0000256" key="8">
    <source>
        <dbReference type="ARBA" id="ARBA00022912"/>
    </source>
</evidence>
<organism evidence="13">
    <name type="scientific">Opuntia streptacantha</name>
    <name type="common">Prickly pear cactus</name>
    <name type="synonym">Opuntia cardona</name>
    <dbReference type="NCBI Taxonomy" id="393608"/>
    <lineage>
        <taxon>Eukaryota</taxon>
        <taxon>Viridiplantae</taxon>
        <taxon>Streptophyta</taxon>
        <taxon>Embryophyta</taxon>
        <taxon>Tracheophyta</taxon>
        <taxon>Spermatophyta</taxon>
        <taxon>Magnoliopsida</taxon>
        <taxon>eudicotyledons</taxon>
        <taxon>Gunneridae</taxon>
        <taxon>Pentapetalae</taxon>
        <taxon>Caryophyllales</taxon>
        <taxon>Cactineae</taxon>
        <taxon>Cactaceae</taxon>
        <taxon>Opuntioideae</taxon>
        <taxon>Opuntia</taxon>
    </lineage>
</organism>
<dbReference type="InterPro" id="IPR015655">
    <property type="entry name" value="PP2C"/>
</dbReference>
<feature type="domain" description="PPM-type phosphatase" evidence="12">
    <location>
        <begin position="41"/>
        <end position="344"/>
    </location>
</feature>
<dbReference type="InterPro" id="IPR001932">
    <property type="entry name" value="PPM-type_phosphatase-like_dom"/>
</dbReference>
<dbReference type="EMBL" id="GISG01109079">
    <property type="protein sequence ID" value="MBA4638318.1"/>
    <property type="molecule type" value="Transcribed_RNA"/>
</dbReference>
<keyword evidence="9" id="KW-0464">Manganese</keyword>
<evidence type="ECO:0000256" key="11">
    <source>
        <dbReference type="ARBA" id="ARBA00048336"/>
    </source>
</evidence>
<keyword evidence="8" id="KW-0904">Protein phosphatase</keyword>
<dbReference type="GO" id="GO:0046872">
    <property type="term" value="F:metal ion binding"/>
    <property type="evidence" value="ECO:0007669"/>
    <property type="project" value="UniProtKB-KW"/>
</dbReference>
<evidence type="ECO:0000313" key="13">
    <source>
        <dbReference type="EMBL" id="MBA4638318.1"/>
    </source>
</evidence>
<dbReference type="GO" id="GO:0004722">
    <property type="term" value="F:protein serine/threonine phosphatase activity"/>
    <property type="evidence" value="ECO:0007669"/>
    <property type="project" value="UniProtKB-EC"/>
</dbReference>
<comment type="catalytic activity">
    <reaction evidence="10">
        <text>O-phospho-L-seryl-[protein] + H2O = L-seryl-[protein] + phosphate</text>
        <dbReference type="Rhea" id="RHEA:20629"/>
        <dbReference type="Rhea" id="RHEA-COMP:9863"/>
        <dbReference type="Rhea" id="RHEA-COMP:11604"/>
        <dbReference type="ChEBI" id="CHEBI:15377"/>
        <dbReference type="ChEBI" id="CHEBI:29999"/>
        <dbReference type="ChEBI" id="CHEBI:43474"/>
        <dbReference type="ChEBI" id="CHEBI:83421"/>
        <dbReference type="EC" id="3.1.3.16"/>
    </reaction>
</comment>
<dbReference type="Gene3D" id="3.60.40.10">
    <property type="entry name" value="PPM-type phosphatase domain"/>
    <property type="match status" value="1"/>
</dbReference>
<proteinExistence type="inferred from homology"/>
<reference evidence="13" key="2">
    <citation type="submission" date="2020-07" db="EMBL/GenBank/DDBJ databases">
        <authorList>
            <person name="Vera ALvarez R."/>
            <person name="Arias-Moreno D.M."/>
            <person name="Jimenez-Jacinto V."/>
            <person name="Jimenez-Bremont J.F."/>
            <person name="Swaminathan K."/>
            <person name="Moose S.P."/>
            <person name="Guerrero-Gonzalez M.L."/>
            <person name="Marino-Ramirez L."/>
            <person name="Landsman D."/>
            <person name="Rodriguez-Kessler M."/>
            <person name="Delgado-Sanchez P."/>
        </authorList>
    </citation>
    <scope>NUCLEOTIDE SEQUENCE</scope>
    <source>
        <tissue evidence="13">Cladode</tissue>
    </source>
</reference>
<sequence>MLVGLCGRPLKTCFGFGFEYGDEPDELLWHGAKLTAHAFGEYSMAVVQANSMLEDQAQVLSSSSATSIGVFDGHGGPAAARFINTHLFSFLLKFASEQGGMSADALRKAYYKTEEGFLQFIRRSWLSNPQIAISGSCCLAGTIYNGTLYIANLGDSRAVLGRRVSDDGVLAMPPVVAERLTSDHNVGNVKVRQEVRALHPDDKQILVYSRGYWRIKGIIQVSRSIGDVYLKRHEFSCIYQKFGSSIPLKRAVITAEPSISVRKLNVLDQFVIFASDGFWEHISDGAAVEMVYKSPRFGIAGRLARAAVEEAARRARISYEDVKKIEKGLRRHFHDDITVIVVYLDDIHSTLNCDISKDQGAYASTITPANVVPFDIDEADSTPGSIS</sequence>
<dbReference type="FunFam" id="3.60.40.10:FF:000020">
    <property type="entry name" value="Probable protein phosphatase 2C 42"/>
    <property type="match status" value="1"/>
</dbReference>
<dbReference type="EC" id="3.1.3.16" evidence="4"/>
<dbReference type="SUPFAM" id="SSF81606">
    <property type="entry name" value="PP2C-like"/>
    <property type="match status" value="1"/>
</dbReference>
<dbReference type="CDD" id="cd00143">
    <property type="entry name" value="PP2Cc"/>
    <property type="match status" value="1"/>
</dbReference>
<comment type="catalytic activity">
    <reaction evidence="11">
        <text>O-phospho-L-threonyl-[protein] + H2O = L-threonyl-[protein] + phosphate</text>
        <dbReference type="Rhea" id="RHEA:47004"/>
        <dbReference type="Rhea" id="RHEA-COMP:11060"/>
        <dbReference type="Rhea" id="RHEA-COMP:11605"/>
        <dbReference type="ChEBI" id="CHEBI:15377"/>
        <dbReference type="ChEBI" id="CHEBI:30013"/>
        <dbReference type="ChEBI" id="CHEBI:43474"/>
        <dbReference type="ChEBI" id="CHEBI:61977"/>
        <dbReference type="EC" id="3.1.3.16"/>
    </reaction>
</comment>
<evidence type="ECO:0000256" key="9">
    <source>
        <dbReference type="ARBA" id="ARBA00023211"/>
    </source>
</evidence>
<protein>
    <recommendedName>
        <fullName evidence="4">protein-serine/threonine phosphatase</fullName>
        <ecNumber evidence="4">3.1.3.16</ecNumber>
    </recommendedName>
</protein>
<dbReference type="PROSITE" id="PS51746">
    <property type="entry name" value="PPM_2"/>
    <property type="match status" value="1"/>
</dbReference>
<reference evidence="13" key="1">
    <citation type="journal article" date="2013" name="J. Plant Res.">
        <title>Effect of fungi and light on seed germination of three Opuntia species from semiarid lands of central Mexico.</title>
        <authorList>
            <person name="Delgado-Sanchez P."/>
            <person name="Jimenez-Bremont J.F."/>
            <person name="Guerrero-Gonzalez Mde L."/>
            <person name="Flores J."/>
        </authorList>
    </citation>
    <scope>NUCLEOTIDE SEQUENCE</scope>
    <source>
        <tissue evidence="13">Cladode</tissue>
    </source>
</reference>
<evidence type="ECO:0000256" key="3">
    <source>
        <dbReference type="ARBA" id="ARBA00006702"/>
    </source>
</evidence>
<evidence type="ECO:0000256" key="2">
    <source>
        <dbReference type="ARBA" id="ARBA00001946"/>
    </source>
</evidence>
<keyword evidence="7" id="KW-0460">Magnesium</keyword>
<evidence type="ECO:0000256" key="10">
    <source>
        <dbReference type="ARBA" id="ARBA00047761"/>
    </source>
</evidence>
<comment type="similarity">
    <text evidence="3">Belongs to the PP2C family.</text>
</comment>
<keyword evidence="6" id="KW-0378">Hydrolase</keyword>
<dbReference type="Pfam" id="PF00481">
    <property type="entry name" value="PP2C"/>
    <property type="match status" value="1"/>
</dbReference>
<evidence type="ECO:0000256" key="7">
    <source>
        <dbReference type="ARBA" id="ARBA00022842"/>
    </source>
</evidence>
<evidence type="ECO:0000256" key="1">
    <source>
        <dbReference type="ARBA" id="ARBA00001936"/>
    </source>
</evidence>
<evidence type="ECO:0000256" key="5">
    <source>
        <dbReference type="ARBA" id="ARBA00022723"/>
    </source>
</evidence>
<keyword evidence="5" id="KW-0479">Metal-binding</keyword>
<evidence type="ECO:0000259" key="12">
    <source>
        <dbReference type="PROSITE" id="PS51746"/>
    </source>
</evidence>